<keyword evidence="3" id="KW-1185">Reference proteome</keyword>
<evidence type="ECO:0000313" key="2">
    <source>
        <dbReference type="EMBL" id="EFV14211.1"/>
    </source>
</evidence>
<dbReference type="AlphaFoldDB" id="E5XN63"/>
<dbReference type="SUPFAM" id="SSF52980">
    <property type="entry name" value="Restriction endonuclease-like"/>
    <property type="match status" value="1"/>
</dbReference>
<dbReference type="CDD" id="cd06260">
    <property type="entry name" value="DUF820-like"/>
    <property type="match status" value="1"/>
</dbReference>
<dbReference type="InterPro" id="IPR012296">
    <property type="entry name" value="Nuclease_put_TT1808"/>
</dbReference>
<protein>
    <recommendedName>
        <fullName evidence="1">Putative restriction endonuclease domain-containing protein</fullName>
    </recommendedName>
</protein>
<dbReference type="PANTHER" id="PTHR35400:SF1">
    <property type="entry name" value="SLR1083 PROTEIN"/>
    <property type="match status" value="1"/>
</dbReference>
<dbReference type="RefSeq" id="WP_007468307.1">
    <property type="nucleotide sequence ID" value="NZ_KI391954.1"/>
</dbReference>
<feature type="domain" description="Putative restriction endonuclease" evidence="1">
    <location>
        <begin position="24"/>
        <end position="184"/>
    </location>
</feature>
<dbReference type="HOGENOM" id="CLU_1342476_0_0_11"/>
<reference evidence="2 3" key="1">
    <citation type="journal article" date="2011" name="Stand. Genomic Sci.">
        <title>High quality draft genome sequence of Segniliparus rugosus CDC 945(T)= (ATCC BAA-974(T)).</title>
        <authorList>
            <person name="Earl A.M."/>
            <person name="Desjardins C.A."/>
            <person name="Fitzgerald M.G."/>
            <person name="Arachchi H.M."/>
            <person name="Zeng Q."/>
            <person name="Mehta T."/>
            <person name="Griggs A."/>
            <person name="Birren B.W."/>
            <person name="Toney N.C."/>
            <person name="Carr J."/>
            <person name="Posey J."/>
            <person name="Butler W.R."/>
        </authorList>
    </citation>
    <scope>NUCLEOTIDE SEQUENCE [LARGE SCALE GENOMIC DNA]</scope>
    <source>
        <strain evidence="3">ATCC BAA-974 / DSM 45345 / CCUG 50838 / CIP 108380 / JCM 13579 / CDC 945</strain>
    </source>
</reference>
<dbReference type="InterPro" id="IPR008538">
    <property type="entry name" value="Uma2"/>
</dbReference>
<accession>E5XN63</accession>
<dbReference type="Proteomes" id="UP000004816">
    <property type="component" value="Unassembled WGS sequence"/>
</dbReference>
<proteinExistence type="predicted"/>
<name>E5XN63_SEGRC</name>
<dbReference type="EMBL" id="ACZI02000003">
    <property type="protein sequence ID" value="EFV14211.1"/>
    <property type="molecule type" value="Genomic_DNA"/>
</dbReference>
<dbReference type="eggNOG" id="COG4636">
    <property type="taxonomic scope" value="Bacteria"/>
</dbReference>
<dbReference type="Pfam" id="PF05685">
    <property type="entry name" value="Uma2"/>
    <property type="match status" value="1"/>
</dbReference>
<dbReference type="InterPro" id="IPR011335">
    <property type="entry name" value="Restrct_endonuc-II-like"/>
</dbReference>
<dbReference type="OrthoDB" id="5524117at2"/>
<dbReference type="PANTHER" id="PTHR35400">
    <property type="entry name" value="SLR1083 PROTEIN"/>
    <property type="match status" value="1"/>
</dbReference>
<evidence type="ECO:0000259" key="1">
    <source>
        <dbReference type="Pfam" id="PF05685"/>
    </source>
</evidence>
<gene>
    <name evidence="2" type="ORF">HMPREF9336_00933</name>
</gene>
<comment type="caution">
    <text evidence="2">The sequence shown here is derived from an EMBL/GenBank/DDBJ whole genome shotgun (WGS) entry which is preliminary data.</text>
</comment>
<dbReference type="STRING" id="679197.HMPREF9336_00933"/>
<evidence type="ECO:0000313" key="3">
    <source>
        <dbReference type="Proteomes" id="UP000004816"/>
    </source>
</evidence>
<dbReference type="Gene3D" id="3.90.1570.10">
    <property type="entry name" value="tt1808, chain A"/>
    <property type="match status" value="1"/>
</dbReference>
<sequence length="204" mass="22443">MTQALTADLAAPKYRWTPERFVRAWEAGVFDGERVELLDGEVVPVQIGPWHAETTMLAVELLPGREGGTVKSNATLPSGSSLPDPDIWVRRADAKTKKHHSKLLASWDPADVLLVIEVSNTTRAIDLGFKAQLYGSSGYPEYWVVTPEKVYAHREPYATGYRTRVEYTPGQQIPVPYAPGQTVDVGELLSVEADGSGDDHELGR</sequence>
<organism evidence="2 3">
    <name type="scientific">Segniliparus rugosus (strain ATCC BAA-974 / DSM 45345 / CCUG 50838 / CIP 108380 / JCM 13579 / CDC 945)</name>
    <dbReference type="NCBI Taxonomy" id="679197"/>
    <lineage>
        <taxon>Bacteria</taxon>
        <taxon>Bacillati</taxon>
        <taxon>Actinomycetota</taxon>
        <taxon>Actinomycetes</taxon>
        <taxon>Mycobacteriales</taxon>
        <taxon>Segniliparaceae</taxon>
        <taxon>Segniliparus</taxon>
    </lineage>
</organism>